<evidence type="ECO:0000256" key="6">
    <source>
        <dbReference type="ARBA" id="ARBA00023866"/>
    </source>
</evidence>
<dbReference type="HAMAP" id="MF_00855">
    <property type="entry name" value="RbcX"/>
    <property type="match status" value="1"/>
</dbReference>
<organism evidence="10 11">
    <name type="scientific">Phormidesmis priestleyi</name>
    <dbReference type="NCBI Taxonomy" id="268141"/>
    <lineage>
        <taxon>Bacteria</taxon>
        <taxon>Bacillati</taxon>
        <taxon>Cyanobacteriota</taxon>
        <taxon>Cyanophyceae</taxon>
        <taxon>Leptolyngbyales</taxon>
        <taxon>Leptolyngbyaceae</taxon>
        <taxon>Phormidesmis</taxon>
    </lineage>
</organism>
<accession>A0A2W4XP17</accession>
<evidence type="ECO:0000256" key="5">
    <source>
        <dbReference type="ARBA" id="ARBA00023669"/>
    </source>
</evidence>
<dbReference type="NCBIfam" id="NF047598">
    <property type="entry name" value="ChaprRbcXCyano"/>
    <property type="match status" value="1"/>
</dbReference>
<dbReference type="EMBL" id="QBMP01000026">
    <property type="protein sequence ID" value="PZO59250.1"/>
    <property type="molecule type" value="Genomic_DNA"/>
</dbReference>
<dbReference type="GO" id="GO:0005737">
    <property type="term" value="C:cytoplasm"/>
    <property type="evidence" value="ECO:0007669"/>
    <property type="project" value="UniProtKB-SubCell"/>
</dbReference>
<comment type="similarity">
    <text evidence="8">Belongs to the RbcX family.</text>
</comment>
<comment type="domain">
    <text evidence="8">The homodimer has 2 functional domains, a central cleft essential for production of soluble RbcL in which the RbcL peptide binds, and a polar surface which plays a role in correct RbcL subunit arrangement.</text>
</comment>
<dbReference type="InterPro" id="IPR003435">
    <property type="entry name" value="Chaperonin_RcbX"/>
</dbReference>
<comment type="function">
    <text evidence="8">An RbcL-specific chaperone. The central cleft of the RbcX homodimer (RbcX2) binds the C-terminus of an RbcL monomer, stabilizing the C-terminus and probably preventing its reassociation with chaperonin GroEL-ES. At the same time the peripheral region of RbcX2 binds a second RbcL monomer, bridging the RbcL homodimers in the correct orientation. The RbcX2(2)-bound RbcL dimers then assemble into the RbcL8 core (RbcL8-(RbcX2)8). RbcS binding triggers the release of RbcX2.</text>
</comment>
<evidence type="ECO:0000256" key="8">
    <source>
        <dbReference type="HAMAP-Rule" id="MF_00855"/>
    </source>
</evidence>
<name>A0A2W4XP17_9CYAN</name>
<dbReference type="GO" id="GO:0015979">
    <property type="term" value="P:photosynthesis"/>
    <property type="evidence" value="ECO:0007669"/>
    <property type="project" value="UniProtKB-KW"/>
</dbReference>
<comment type="subcellular location">
    <subcellularLocation>
        <location evidence="8">Carboxysome</location>
    </subcellularLocation>
    <subcellularLocation>
        <location evidence="8">Cytoplasm</location>
    </subcellularLocation>
    <text evidence="8">Most protein is cytoplasmic, but some is in the carboxysome.</text>
</comment>
<evidence type="ECO:0000256" key="1">
    <source>
        <dbReference type="ARBA" id="ARBA00022490"/>
    </source>
</evidence>
<evidence type="ECO:0000256" key="4">
    <source>
        <dbReference type="ARBA" id="ARBA00023300"/>
    </source>
</evidence>
<dbReference type="PANTHER" id="PTHR33791">
    <property type="entry name" value="CHAPERONIN-LIKE RBCX PROTEIN 1, CHLOROPLASTIC"/>
    <property type="match status" value="1"/>
</dbReference>
<dbReference type="PANTHER" id="PTHR33791:SF1">
    <property type="entry name" value="RUBISCO CHAPERONE RBCX"/>
    <property type="match status" value="1"/>
</dbReference>
<sequence>MDLKRIAKDTAQVLTSYLTYQSVRTVLDQLKETNLPRYYWFQEFSSREKLQDGEAFIQQLFQAEPELALRVMTVRQHLAEEVSEFLPEMVTTNIQQSNMEHRKKHLERMTQMTSEELAASGDRVNDLERLEKLEPPEADESDSSASSP</sequence>
<proteinExistence type="inferred from homology"/>
<evidence type="ECO:0000256" key="2">
    <source>
        <dbReference type="ARBA" id="ARBA00022531"/>
    </source>
</evidence>
<evidence type="ECO:0000256" key="7">
    <source>
        <dbReference type="ARBA" id="ARBA00024446"/>
    </source>
</evidence>
<dbReference type="Proteomes" id="UP000249794">
    <property type="component" value="Unassembled WGS sequence"/>
</dbReference>
<comment type="subunit">
    <text evidence="8">Homodimer. Interacts with the exposed C-terminal peptide of RbcL via its central cleft, contacts a second RbcL monomer via its peripheral polar surface.</text>
</comment>
<dbReference type="GO" id="GO:0015977">
    <property type="term" value="P:carbon fixation"/>
    <property type="evidence" value="ECO:0007669"/>
    <property type="project" value="UniProtKB-UniRule"/>
</dbReference>
<reference evidence="10 11" key="2">
    <citation type="submission" date="2018-06" db="EMBL/GenBank/DDBJ databases">
        <title>Metagenomic assembly of (sub)arctic Cyanobacteria and their associated microbiome from non-axenic cultures.</title>
        <authorList>
            <person name="Baurain D."/>
        </authorList>
    </citation>
    <scope>NUCLEOTIDE SEQUENCE [LARGE SCALE GENOMIC DNA]</scope>
    <source>
        <strain evidence="10">ULC027bin1</strain>
    </source>
</reference>
<keyword evidence="7" id="KW-1283">Bacterial microcompartment</keyword>
<comment type="caution">
    <text evidence="10">The sequence shown here is derived from an EMBL/GenBank/DDBJ whole genome shotgun (WGS) entry which is preliminary data.</text>
</comment>
<keyword evidence="2 8" id="KW-0602">Photosynthesis</keyword>
<dbReference type="SUPFAM" id="SSF158615">
    <property type="entry name" value="RbcX-like"/>
    <property type="match status" value="1"/>
</dbReference>
<protein>
    <recommendedName>
        <fullName evidence="6 8">RuBisCO chaperone RbcX</fullName>
    </recommendedName>
</protein>
<dbReference type="AlphaFoldDB" id="A0A2W4XP17"/>
<dbReference type="Gene3D" id="1.10.1200.210">
    <property type="entry name" value="Chaperonin-like RbcX"/>
    <property type="match status" value="1"/>
</dbReference>
<keyword evidence="3 8" id="KW-0143">Chaperone</keyword>
<dbReference type="InterPro" id="IPR038052">
    <property type="entry name" value="Chaperonin_RbcX_sf"/>
</dbReference>
<evidence type="ECO:0000256" key="9">
    <source>
        <dbReference type="SAM" id="MobiDB-lite"/>
    </source>
</evidence>
<evidence type="ECO:0000313" key="11">
    <source>
        <dbReference type="Proteomes" id="UP000249794"/>
    </source>
</evidence>
<feature type="region of interest" description="Disordered" evidence="9">
    <location>
        <begin position="98"/>
        <end position="148"/>
    </location>
</feature>
<dbReference type="GO" id="GO:0044183">
    <property type="term" value="F:protein folding chaperone"/>
    <property type="evidence" value="ECO:0007669"/>
    <property type="project" value="InterPro"/>
</dbReference>
<dbReference type="GO" id="GO:0031470">
    <property type="term" value="C:carboxysome"/>
    <property type="evidence" value="ECO:0007669"/>
    <property type="project" value="UniProtKB-SubCell"/>
</dbReference>
<reference evidence="11" key="1">
    <citation type="submission" date="2018-04" db="EMBL/GenBank/DDBJ databases">
        <authorList>
            <person name="Cornet L."/>
        </authorList>
    </citation>
    <scope>NUCLEOTIDE SEQUENCE [LARGE SCALE GENOMIC DNA]</scope>
</reference>
<gene>
    <name evidence="8" type="primary">rbcX</name>
    <name evidence="10" type="ORF">DCF15_04290</name>
</gene>
<keyword evidence="1 8" id="KW-0963">Cytoplasm</keyword>
<dbReference type="Pfam" id="PF02341">
    <property type="entry name" value="RbcX"/>
    <property type="match status" value="1"/>
</dbReference>
<evidence type="ECO:0000256" key="3">
    <source>
        <dbReference type="ARBA" id="ARBA00023186"/>
    </source>
</evidence>
<keyword evidence="4 8" id="KW-0120">Carbon dioxide fixation</keyword>
<keyword evidence="5 8" id="KW-1282">Carboxysome</keyword>
<dbReference type="InterPro" id="IPR046381">
    <property type="entry name" value="RbcX"/>
</dbReference>
<evidence type="ECO:0000313" key="10">
    <source>
        <dbReference type="EMBL" id="PZO59250.1"/>
    </source>
</evidence>
<feature type="compositionally biased region" description="Basic and acidic residues" evidence="9">
    <location>
        <begin position="123"/>
        <end position="135"/>
    </location>
</feature>
<dbReference type="GO" id="GO:0110102">
    <property type="term" value="P:ribulose bisphosphate carboxylase complex assembly"/>
    <property type="evidence" value="ECO:0007669"/>
    <property type="project" value="UniProtKB-UniRule"/>
</dbReference>